<dbReference type="Proteomes" id="UP000034644">
    <property type="component" value="Unassembled WGS sequence"/>
</dbReference>
<dbReference type="GO" id="GO:0009252">
    <property type="term" value="P:peptidoglycan biosynthetic process"/>
    <property type="evidence" value="ECO:0007669"/>
    <property type="project" value="UniProtKB-UniRule"/>
</dbReference>
<comment type="caution">
    <text evidence="9">The sequence shown here is derived from an EMBL/GenBank/DDBJ whole genome shotgun (WGS) entry which is preliminary data.</text>
</comment>
<keyword evidence="4 6" id="KW-1133">Transmembrane helix</keyword>
<evidence type="ECO:0000256" key="4">
    <source>
        <dbReference type="ARBA" id="ARBA00022989"/>
    </source>
</evidence>
<sequence length="350" mass="38211">MIITSEIIRILILTSVAFIVAMAMTPFLTHFLFRYRMGKQIRTEGAPIFAKMHSHKEGTPTMGGILVWLTALILALLFGLLAQIAPDSYLAELNFLSRGQTYLPLGMLIFAALIGMADDMLGIMRIGPKGGGLQMRHRLILYTVAAAVGAWWFYFKLDWDLLHVPFAGDFNVGVWYVPIFIFIIVASAFSTNQTDGLDGLAGGVLLIAFGALAVIAFSQGRMDLAAFCGAIIGALLAFLWFNIYPAKFFMGDTGSMSLGVTLGVIAMLTNSVLILPFIGAVLVLESATTIIQMVSKRLFGKKIFISAPIHHHFEALNWPETKVTMRFWIIAGVAAAIGLIIVFIDKSLVV</sequence>
<keyword evidence="6" id="KW-1003">Cell membrane</keyword>
<keyword evidence="6 8" id="KW-0460">Magnesium</keyword>
<evidence type="ECO:0000256" key="7">
    <source>
        <dbReference type="NCBIfam" id="TIGR00445"/>
    </source>
</evidence>
<feature type="transmembrane region" description="Helical" evidence="6">
    <location>
        <begin position="256"/>
        <end position="284"/>
    </location>
</feature>
<comment type="cofactor">
    <cofactor evidence="6 8">
        <name>Mg(2+)</name>
        <dbReference type="ChEBI" id="CHEBI:18420"/>
    </cofactor>
</comment>
<dbReference type="PANTHER" id="PTHR22926">
    <property type="entry name" value="PHOSPHO-N-ACETYLMURAMOYL-PENTAPEPTIDE-TRANSFERASE"/>
    <property type="match status" value="1"/>
</dbReference>
<feature type="transmembrane region" description="Helical" evidence="6">
    <location>
        <begin position="325"/>
        <end position="344"/>
    </location>
</feature>
<comment type="subcellular location">
    <subcellularLocation>
        <location evidence="6">Cell membrane</location>
        <topology evidence="6">Multi-pass membrane protein</topology>
    </subcellularLocation>
    <subcellularLocation>
        <location evidence="1">Membrane</location>
        <topology evidence="1">Multi-pass membrane protein</topology>
    </subcellularLocation>
</comment>
<feature type="transmembrane region" description="Helical" evidence="6">
    <location>
        <begin position="105"/>
        <end position="127"/>
    </location>
</feature>
<dbReference type="EC" id="2.7.8.13" evidence="6 7"/>
<feature type="transmembrane region" description="Helical" evidence="6">
    <location>
        <begin position="224"/>
        <end position="244"/>
    </location>
</feature>
<keyword evidence="6" id="KW-0573">Peptidoglycan synthesis</keyword>
<dbReference type="AlphaFoldDB" id="A0A0G1NG76"/>
<dbReference type="EMBL" id="LCLO01000006">
    <property type="protein sequence ID" value="KKU19352.1"/>
    <property type="molecule type" value="Genomic_DNA"/>
</dbReference>
<evidence type="ECO:0000256" key="8">
    <source>
        <dbReference type="PIRSR" id="PIRSR600715-1"/>
    </source>
</evidence>
<dbReference type="PATRIC" id="fig|1618614.3.peg.107"/>
<evidence type="ECO:0000256" key="5">
    <source>
        <dbReference type="ARBA" id="ARBA00023136"/>
    </source>
</evidence>
<evidence type="ECO:0000256" key="3">
    <source>
        <dbReference type="ARBA" id="ARBA00022692"/>
    </source>
</evidence>
<gene>
    <name evidence="6" type="primary">mraY</name>
    <name evidence="9" type="ORF">UX27_C0006G0005</name>
</gene>
<accession>A0A0G1NG76</accession>
<feature type="transmembrane region" description="Helical" evidence="6">
    <location>
        <begin position="199"/>
        <end position="218"/>
    </location>
</feature>
<keyword evidence="6" id="KW-0131">Cell cycle</keyword>
<comment type="pathway">
    <text evidence="6">Cell wall biogenesis; peptidoglycan biosynthesis.</text>
</comment>
<feature type="transmembrane region" description="Helical" evidence="6">
    <location>
        <begin position="175"/>
        <end position="192"/>
    </location>
</feature>
<dbReference type="HAMAP" id="MF_00038">
    <property type="entry name" value="MraY"/>
    <property type="match status" value="1"/>
</dbReference>
<dbReference type="GO" id="GO:0008360">
    <property type="term" value="P:regulation of cell shape"/>
    <property type="evidence" value="ECO:0007669"/>
    <property type="project" value="UniProtKB-KW"/>
</dbReference>
<dbReference type="Pfam" id="PF00953">
    <property type="entry name" value="Glycos_transf_4"/>
    <property type="match status" value="1"/>
</dbReference>
<feature type="binding site" evidence="8">
    <location>
        <position position="192"/>
    </location>
    <ligand>
        <name>Mg(2+)</name>
        <dbReference type="ChEBI" id="CHEBI:18420"/>
    </ligand>
</feature>
<evidence type="ECO:0000313" key="10">
    <source>
        <dbReference type="Proteomes" id="UP000034644"/>
    </source>
</evidence>
<evidence type="ECO:0000256" key="2">
    <source>
        <dbReference type="ARBA" id="ARBA00022679"/>
    </source>
</evidence>
<dbReference type="PANTHER" id="PTHR22926:SF5">
    <property type="entry name" value="PHOSPHO-N-ACETYLMURAMOYL-PENTAPEPTIDE-TRANSFERASE HOMOLOG"/>
    <property type="match status" value="1"/>
</dbReference>
<keyword evidence="2 6" id="KW-0808">Transferase</keyword>
<dbReference type="InterPro" id="IPR000715">
    <property type="entry name" value="Glycosyl_transferase_4"/>
</dbReference>
<dbReference type="NCBIfam" id="TIGR00445">
    <property type="entry name" value="mraY"/>
    <property type="match status" value="1"/>
</dbReference>
<keyword evidence="3 6" id="KW-0812">Transmembrane</keyword>
<keyword evidence="6" id="KW-0133">Cell shape</keyword>
<dbReference type="GO" id="GO:0051992">
    <property type="term" value="F:UDP-N-acetylmuramoyl-L-alanyl-D-glutamyl-meso-2,6-diaminopimelyl-D-alanyl-D-alanine:undecaprenyl-phosphate transferase activity"/>
    <property type="evidence" value="ECO:0007669"/>
    <property type="project" value="RHEA"/>
</dbReference>
<feature type="transmembrane region" description="Helical" evidence="6">
    <location>
        <begin position="65"/>
        <end position="85"/>
    </location>
</feature>
<dbReference type="GO" id="GO:0008963">
    <property type="term" value="F:phospho-N-acetylmuramoyl-pentapeptide-transferase activity"/>
    <property type="evidence" value="ECO:0007669"/>
    <property type="project" value="UniProtKB-UniRule"/>
</dbReference>
<dbReference type="InterPro" id="IPR003524">
    <property type="entry name" value="PNAcMuramoyl-5peptid_Trfase"/>
</dbReference>
<feature type="transmembrane region" description="Helical" evidence="6">
    <location>
        <begin position="139"/>
        <end position="155"/>
    </location>
</feature>
<dbReference type="GO" id="GO:0046872">
    <property type="term" value="F:metal ion binding"/>
    <property type="evidence" value="ECO:0007669"/>
    <property type="project" value="UniProtKB-KW"/>
</dbReference>
<dbReference type="GO" id="GO:0005886">
    <property type="term" value="C:plasma membrane"/>
    <property type="evidence" value="ECO:0007669"/>
    <property type="project" value="UniProtKB-SubCell"/>
</dbReference>
<evidence type="ECO:0000256" key="1">
    <source>
        <dbReference type="ARBA" id="ARBA00004141"/>
    </source>
</evidence>
<name>A0A0G1NG76_9BACT</name>
<evidence type="ECO:0000256" key="6">
    <source>
        <dbReference type="HAMAP-Rule" id="MF_00038"/>
    </source>
</evidence>
<dbReference type="CDD" id="cd06852">
    <property type="entry name" value="GT_MraY"/>
    <property type="match status" value="1"/>
</dbReference>
<organism evidence="9 10">
    <name type="scientific">Candidatus Azambacteria bacterium GW2011_GWA2_45_90</name>
    <dbReference type="NCBI Taxonomy" id="1618614"/>
    <lineage>
        <taxon>Bacteria</taxon>
        <taxon>Candidatus Azamiibacteriota</taxon>
    </lineage>
</organism>
<keyword evidence="6" id="KW-0132">Cell division</keyword>
<comment type="similarity">
    <text evidence="6">Belongs to the glycosyltransferase 4 family. MraY subfamily.</text>
</comment>
<comment type="catalytic activity">
    <reaction evidence="6">
        <text>UDP-N-acetyl-alpha-D-muramoyl-L-alanyl-gamma-D-glutamyl-meso-2,6-diaminopimeloyl-D-alanyl-D-alanine + di-trans,octa-cis-undecaprenyl phosphate = di-trans,octa-cis-undecaprenyl diphospho-N-acetyl-alpha-D-muramoyl-L-alanyl-D-glutamyl-meso-2,6-diaminopimeloyl-D-alanyl-D-alanine + UMP</text>
        <dbReference type="Rhea" id="RHEA:28386"/>
        <dbReference type="ChEBI" id="CHEBI:57865"/>
        <dbReference type="ChEBI" id="CHEBI:60392"/>
        <dbReference type="ChEBI" id="CHEBI:61386"/>
        <dbReference type="ChEBI" id="CHEBI:61387"/>
        <dbReference type="EC" id="2.7.8.13"/>
    </reaction>
</comment>
<keyword evidence="6 8" id="KW-0479">Metal-binding</keyword>
<dbReference type="GO" id="GO:0071555">
    <property type="term" value="P:cell wall organization"/>
    <property type="evidence" value="ECO:0007669"/>
    <property type="project" value="UniProtKB-KW"/>
</dbReference>
<feature type="transmembrane region" description="Helical" evidence="6">
    <location>
        <begin position="12"/>
        <end position="33"/>
    </location>
</feature>
<protein>
    <recommendedName>
        <fullName evidence="6 7">Phospho-N-acetylmuramoyl-pentapeptide-transferase</fullName>
        <ecNumber evidence="6 7">2.7.8.13</ecNumber>
    </recommendedName>
    <alternativeName>
        <fullName evidence="6">UDP-MurNAc-pentapeptide phosphotransferase</fullName>
    </alternativeName>
</protein>
<dbReference type="GO" id="GO:0051301">
    <property type="term" value="P:cell division"/>
    <property type="evidence" value="ECO:0007669"/>
    <property type="project" value="UniProtKB-KW"/>
</dbReference>
<comment type="function">
    <text evidence="6">Catalyzes the initial step of the lipid cycle reactions in the biosynthesis of the cell wall peptidoglycan: transfers peptidoglycan precursor phospho-MurNAc-pentapeptide from UDP-MurNAc-pentapeptide onto the lipid carrier undecaprenyl phosphate, yielding undecaprenyl-pyrophosphoryl-MurNAc-pentapeptide, known as lipid I.</text>
</comment>
<keyword evidence="5 6" id="KW-0472">Membrane</keyword>
<feature type="binding site" evidence="8">
    <location>
        <position position="252"/>
    </location>
    <ligand>
        <name>Mg(2+)</name>
        <dbReference type="ChEBI" id="CHEBI:18420"/>
    </ligand>
</feature>
<keyword evidence="6" id="KW-0961">Cell wall biogenesis/degradation</keyword>
<reference evidence="9 10" key="1">
    <citation type="journal article" date="2015" name="Nature">
        <title>rRNA introns, odd ribosomes, and small enigmatic genomes across a large radiation of phyla.</title>
        <authorList>
            <person name="Brown C.T."/>
            <person name="Hug L.A."/>
            <person name="Thomas B.C."/>
            <person name="Sharon I."/>
            <person name="Castelle C.J."/>
            <person name="Singh A."/>
            <person name="Wilkins M.J."/>
            <person name="Williams K.H."/>
            <person name="Banfield J.F."/>
        </authorList>
    </citation>
    <scope>NUCLEOTIDE SEQUENCE [LARGE SCALE GENOMIC DNA]</scope>
</reference>
<dbReference type="UniPathway" id="UPA00219"/>
<evidence type="ECO:0000313" key="9">
    <source>
        <dbReference type="EMBL" id="KKU19352.1"/>
    </source>
</evidence>
<proteinExistence type="inferred from homology"/>